<keyword evidence="5" id="KW-0235">DNA replication</keyword>
<dbReference type="InterPro" id="IPR036977">
    <property type="entry name" value="DNA_primase_Znf_CHC2"/>
</dbReference>
<dbReference type="GeneID" id="64062445"/>
<dbReference type="STRING" id="1203554.HMPREF1476_02184"/>
<evidence type="ECO:0000256" key="4">
    <source>
        <dbReference type="ARBA" id="ARBA00022695"/>
    </source>
</evidence>
<dbReference type="Pfam" id="PF23639">
    <property type="entry name" value="DUF7146"/>
    <property type="match status" value="1"/>
</dbReference>
<evidence type="ECO:0000256" key="6">
    <source>
        <dbReference type="ARBA" id="ARBA00023163"/>
    </source>
</evidence>
<dbReference type="InterPro" id="IPR013237">
    <property type="entry name" value="Phage_T7_Gp4_N"/>
</dbReference>
<keyword evidence="6" id="KW-0804">Transcription</keyword>
<dbReference type="Gene3D" id="3.40.1360.10">
    <property type="match status" value="1"/>
</dbReference>
<dbReference type="eggNOG" id="COG4643">
    <property type="taxonomic scope" value="Bacteria"/>
</dbReference>
<evidence type="ECO:0000259" key="7">
    <source>
        <dbReference type="SMART" id="SM00778"/>
    </source>
</evidence>
<dbReference type="CDD" id="cd01029">
    <property type="entry name" value="TOPRIM_primases"/>
    <property type="match status" value="1"/>
</dbReference>
<reference evidence="8 9" key="1">
    <citation type="submission" date="2013-04" db="EMBL/GenBank/DDBJ databases">
        <title>The Genome Sequence of Sutterella wadsworthensis HGA0223.</title>
        <authorList>
            <consortium name="The Broad Institute Genomics Platform"/>
            <person name="Earl A."/>
            <person name="Ward D."/>
            <person name="Feldgarden M."/>
            <person name="Gevers D."/>
            <person name="Schmidt T.M."/>
            <person name="Dover J."/>
            <person name="Dai D."/>
            <person name="Walker B."/>
            <person name="Young S."/>
            <person name="Zeng Q."/>
            <person name="Gargeya S."/>
            <person name="Fitzgerald M."/>
            <person name="Haas B."/>
            <person name="Abouelleil A."/>
            <person name="Allen A.W."/>
            <person name="Alvarado L."/>
            <person name="Arachchi H.M."/>
            <person name="Berlin A.M."/>
            <person name="Chapman S.B."/>
            <person name="Gainer-Dewar J."/>
            <person name="Goldberg J."/>
            <person name="Griggs A."/>
            <person name="Gujja S."/>
            <person name="Hansen M."/>
            <person name="Howarth C."/>
            <person name="Imamovic A."/>
            <person name="Ireland A."/>
            <person name="Larimer J."/>
            <person name="McCowan C."/>
            <person name="Murphy C."/>
            <person name="Pearson M."/>
            <person name="Poon T.W."/>
            <person name="Priest M."/>
            <person name="Roberts A."/>
            <person name="Saif S."/>
            <person name="Shea T."/>
            <person name="Sisk P."/>
            <person name="Sykes S."/>
            <person name="Wortman J."/>
            <person name="Nusbaum C."/>
            <person name="Birren B."/>
        </authorList>
    </citation>
    <scope>NUCLEOTIDE SEQUENCE [LARGE SCALE GENOMIC DNA]</scope>
    <source>
        <strain evidence="8 9">HGA0223</strain>
    </source>
</reference>
<evidence type="ECO:0000256" key="2">
    <source>
        <dbReference type="ARBA" id="ARBA00022515"/>
    </source>
</evidence>
<dbReference type="GO" id="GO:0006269">
    <property type="term" value="P:DNA replication, synthesis of primer"/>
    <property type="evidence" value="ECO:0007669"/>
    <property type="project" value="UniProtKB-KW"/>
</dbReference>
<dbReference type="RefSeq" id="WP_016475206.1">
    <property type="nucleotide sequence ID" value="NZ_KE150481.1"/>
</dbReference>
<dbReference type="GO" id="GO:1990077">
    <property type="term" value="C:primosome complex"/>
    <property type="evidence" value="ECO:0007669"/>
    <property type="project" value="UniProtKB-KW"/>
</dbReference>
<feature type="domain" description="DNA primase/helicase Gp4 N-terminal Bacteriophage T7-like" evidence="7">
    <location>
        <begin position="32"/>
        <end position="68"/>
    </location>
</feature>
<evidence type="ECO:0000256" key="1">
    <source>
        <dbReference type="ARBA" id="ARBA00022478"/>
    </source>
</evidence>
<dbReference type="Proteomes" id="UP000014400">
    <property type="component" value="Unassembled WGS sequence"/>
</dbReference>
<organism evidence="8 9">
    <name type="scientific">Sutterella wadsworthensis HGA0223</name>
    <dbReference type="NCBI Taxonomy" id="1203554"/>
    <lineage>
        <taxon>Bacteria</taxon>
        <taxon>Pseudomonadati</taxon>
        <taxon>Pseudomonadota</taxon>
        <taxon>Betaproteobacteria</taxon>
        <taxon>Burkholderiales</taxon>
        <taxon>Sutterellaceae</taxon>
        <taxon>Sutterella</taxon>
    </lineage>
</organism>
<dbReference type="InterPro" id="IPR055570">
    <property type="entry name" value="DUF7146"/>
</dbReference>
<dbReference type="Gene3D" id="3.90.580.10">
    <property type="entry name" value="Zinc finger, CHC2-type domain"/>
    <property type="match status" value="1"/>
</dbReference>
<dbReference type="EMBL" id="ATCF01000034">
    <property type="protein sequence ID" value="EPD97707.1"/>
    <property type="molecule type" value="Genomic_DNA"/>
</dbReference>
<evidence type="ECO:0000256" key="5">
    <source>
        <dbReference type="ARBA" id="ARBA00022705"/>
    </source>
</evidence>
<proteinExistence type="predicted"/>
<dbReference type="InterPro" id="IPR006171">
    <property type="entry name" value="TOPRIM_dom"/>
</dbReference>
<dbReference type="HOGENOM" id="CLU_059689_1_0_4"/>
<dbReference type="GO" id="GO:0008270">
    <property type="term" value="F:zinc ion binding"/>
    <property type="evidence" value="ECO:0007669"/>
    <property type="project" value="InterPro"/>
</dbReference>
<gene>
    <name evidence="8" type="ORF">HMPREF1476_02184</name>
</gene>
<dbReference type="PATRIC" id="fig|1203554.3.peg.2266"/>
<evidence type="ECO:0000313" key="8">
    <source>
        <dbReference type="EMBL" id="EPD97707.1"/>
    </source>
</evidence>
<keyword evidence="9" id="KW-1185">Reference proteome</keyword>
<keyword evidence="3" id="KW-0808">Transferase</keyword>
<dbReference type="GO" id="GO:0003677">
    <property type="term" value="F:DNA binding"/>
    <property type="evidence" value="ECO:0007669"/>
    <property type="project" value="InterPro"/>
</dbReference>
<accession>S3BU85</accession>
<keyword evidence="1" id="KW-0240">DNA-directed RNA polymerase</keyword>
<evidence type="ECO:0000256" key="3">
    <source>
        <dbReference type="ARBA" id="ARBA00022679"/>
    </source>
</evidence>
<dbReference type="SUPFAM" id="SSF57783">
    <property type="entry name" value="Zinc beta-ribbon"/>
    <property type="match status" value="1"/>
</dbReference>
<comment type="caution">
    <text evidence="8">The sequence shown here is derived from an EMBL/GenBank/DDBJ whole genome shotgun (WGS) entry which is preliminary data.</text>
</comment>
<evidence type="ECO:0000313" key="9">
    <source>
        <dbReference type="Proteomes" id="UP000014400"/>
    </source>
</evidence>
<name>S3BU85_9BURK</name>
<dbReference type="GO" id="GO:0004386">
    <property type="term" value="F:helicase activity"/>
    <property type="evidence" value="ECO:0007669"/>
    <property type="project" value="InterPro"/>
</dbReference>
<dbReference type="SMART" id="SM00778">
    <property type="entry name" value="Prim_Zn_Ribbon"/>
    <property type="match status" value="1"/>
</dbReference>
<dbReference type="AlphaFoldDB" id="S3BU85"/>
<dbReference type="Pfam" id="PF13362">
    <property type="entry name" value="Toprim_3"/>
    <property type="match status" value="1"/>
</dbReference>
<keyword evidence="2" id="KW-0639">Primosome</keyword>
<keyword evidence="4" id="KW-0548">Nucleotidyltransferase</keyword>
<dbReference type="GO" id="GO:0000428">
    <property type="term" value="C:DNA-directed RNA polymerase complex"/>
    <property type="evidence" value="ECO:0007669"/>
    <property type="project" value="UniProtKB-KW"/>
</dbReference>
<dbReference type="GO" id="GO:0016779">
    <property type="term" value="F:nucleotidyltransferase activity"/>
    <property type="evidence" value="ECO:0007669"/>
    <property type="project" value="UniProtKB-KW"/>
</dbReference>
<protein>
    <recommendedName>
        <fullName evidence="7">DNA primase/helicase Gp4 N-terminal Bacteriophage T7-like domain-containing protein</fullName>
    </recommendedName>
</protein>
<sequence>MRERIDRIKNAAEGHWPEIFASVGMDAALFQRQNRPCPLCGGRDRFSFFAKEVGGRWYCRGCGMGDGIKLVQQFTKKEFVQTLVHLETLLGLPVPKGKQGRYERSAVARHKLWAEKQRAEQSALWEKAFPLGEIDRQTPVWRYLCARGLGDLVPSRELRFVKKLACWEVPDGQNIDGAAKARLVGEFPAMLARLTNAEGKFITLHRTYLTADGSKAPVHSAKKLAAGAVENGVIRLYPAGGVVCLAEGIETALSVHALTGLPAWSVVSLPGMKRFGPETIPDGVRTIRICGDNDRSYAGAAGAYELASRLRRSRPELEVSVHIPQAAGTDWNDVLLAHGMLKL</sequence>
<dbReference type="InterPro" id="IPR034154">
    <property type="entry name" value="TOPRIM_DnaG/twinkle"/>
</dbReference>
<dbReference type="Pfam" id="PF08273">
    <property type="entry name" value="Zn_Ribbon_Prim"/>
    <property type="match status" value="1"/>
</dbReference>